<feature type="domain" description="AAA+ ATPase" evidence="1">
    <location>
        <begin position="121"/>
        <end position="253"/>
    </location>
</feature>
<name>A0A1I4NDN8_9GAMM</name>
<dbReference type="Pfam" id="PF00004">
    <property type="entry name" value="AAA"/>
    <property type="match status" value="1"/>
</dbReference>
<gene>
    <name evidence="2" type="ORF">SAMN05216217_101236</name>
</gene>
<accession>A0A1I4NDN8</accession>
<dbReference type="PANTHER" id="PTHR23077:SF198">
    <property type="entry name" value="ATP-DEPENDENT ZINC METALLOPROTEASE FTSH"/>
    <property type="match status" value="1"/>
</dbReference>
<dbReference type="RefSeq" id="WP_023112391.1">
    <property type="nucleotide sequence ID" value="NZ_FOUI01000001.1"/>
</dbReference>
<dbReference type="SMART" id="SM00382">
    <property type="entry name" value="AAA"/>
    <property type="match status" value="1"/>
</dbReference>
<dbReference type="InterPro" id="IPR050168">
    <property type="entry name" value="AAA_ATPase_domain"/>
</dbReference>
<dbReference type="AlphaFoldDB" id="A0A1I4NDN8"/>
<organism evidence="2 3">
    <name type="scientific">Halopseudomonas yangmingensis</name>
    <dbReference type="NCBI Taxonomy" id="1720063"/>
    <lineage>
        <taxon>Bacteria</taxon>
        <taxon>Pseudomonadati</taxon>
        <taxon>Pseudomonadota</taxon>
        <taxon>Gammaproteobacteria</taxon>
        <taxon>Pseudomonadales</taxon>
        <taxon>Pseudomonadaceae</taxon>
        <taxon>Halopseudomonas</taxon>
    </lineage>
</organism>
<keyword evidence="3" id="KW-1185">Reference proteome</keyword>
<dbReference type="STRING" id="1720063.SAMN05216217_101236"/>
<reference evidence="3" key="1">
    <citation type="submission" date="2016-10" db="EMBL/GenBank/DDBJ databases">
        <authorList>
            <person name="Varghese N."/>
            <person name="Submissions S."/>
        </authorList>
    </citation>
    <scope>NUCLEOTIDE SEQUENCE [LARGE SCALE GENOMIC DNA]</scope>
    <source>
        <strain evidence="3">DSM 24213</strain>
    </source>
</reference>
<sequence>MANAEQLKALVKSHIERDDQHFYSVAMQVAAREAKVGHGKLAEELRDMIDAAKARVSPGGPEGKLVPLARPRGELANLLTVSYPKNRLSDMVLDAEMAEQLGRIMKEQRHHLRIREHGLSPRRKLLLVGPPGTGKTMTASVLAGELGIPLFSVRLDALITKFMGETAAKLRQIFDAINDVRGVYFFDEFDAIGSQRGLANDVGEIRRVLNSFLQMIESDQSHSLIVAATNHVEILDYALFRRFDDVIEYRLPSAPQATKLIQSRLGKFAPKPFPLKAITAKAEGLSYAEIRRAVDESIKEAVMHDEERVKADVLTRAFDERRKLNLRMNNKKVAPSNAGSTTS</sequence>
<dbReference type="CDD" id="cd19481">
    <property type="entry name" value="RecA-like_protease"/>
    <property type="match status" value="1"/>
</dbReference>
<dbReference type="GO" id="GO:0005524">
    <property type="term" value="F:ATP binding"/>
    <property type="evidence" value="ECO:0007669"/>
    <property type="project" value="InterPro"/>
</dbReference>
<dbReference type="PANTHER" id="PTHR23077">
    <property type="entry name" value="AAA-FAMILY ATPASE"/>
    <property type="match status" value="1"/>
</dbReference>
<dbReference type="Gene3D" id="3.40.50.300">
    <property type="entry name" value="P-loop containing nucleotide triphosphate hydrolases"/>
    <property type="match status" value="1"/>
</dbReference>
<dbReference type="Proteomes" id="UP000243629">
    <property type="component" value="Unassembled WGS sequence"/>
</dbReference>
<dbReference type="SUPFAM" id="SSF52540">
    <property type="entry name" value="P-loop containing nucleoside triphosphate hydrolases"/>
    <property type="match status" value="1"/>
</dbReference>
<evidence type="ECO:0000259" key="1">
    <source>
        <dbReference type="SMART" id="SM00382"/>
    </source>
</evidence>
<dbReference type="GO" id="GO:0016887">
    <property type="term" value="F:ATP hydrolysis activity"/>
    <property type="evidence" value="ECO:0007669"/>
    <property type="project" value="InterPro"/>
</dbReference>
<dbReference type="InterPro" id="IPR003959">
    <property type="entry name" value="ATPase_AAA_core"/>
</dbReference>
<evidence type="ECO:0000313" key="3">
    <source>
        <dbReference type="Proteomes" id="UP000243629"/>
    </source>
</evidence>
<dbReference type="InterPro" id="IPR027417">
    <property type="entry name" value="P-loop_NTPase"/>
</dbReference>
<dbReference type="OrthoDB" id="9809379at2"/>
<dbReference type="InterPro" id="IPR003593">
    <property type="entry name" value="AAA+_ATPase"/>
</dbReference>
<dbReference type="EMBL" id="FOUI01000001">
    <property type="protein sequence ID" value="SFM13505.1"/>
    <property type="molecule type" value="Genomic_DNA"/>
</dbReference>
<proteinExistence type="predicted"/>
<evidence type="ECO:0000313" key="2">
    <source>
        <dbReference type="EMBL" id="SFM13505.1"/>
    </source>
</evidence>
<protein>
    <submittedName>
        <fullName evidence="2">ATPase family associated with various cellular activities (AAA)</fullName>
    </submittedName>
</protein>